<feature type="domain" description="BD-FAE-like" evidence="3">
    <location>
        <begin position="63"/>
        <end position="163"/>
    </location>
</feature>
<protein>
    <recommendedName>
        <fullName evidence="3">BD-FAE-like domain-containing protein</fullName>
    </recommendedName>
</protein>
<evidence type="ECO:0000256" key="2">
    <source>
        <dbReference type="SAM" id="Phobius"/>
    </source>
</evidence>
<sequence length="306" mass="33422">MNEQSKVTRRHVLMGGAALAALALVPAAIDDAPRAEAIPPRRRKYFYSANPISNKHRYGWLELPHLTHSSMPVAVLIHGGAWETGGPASMKYIAEYLCDHGVACWNIEYRALDSGGGWPTTYADVCDAIDHLIVLKLSAAPMLDLDRVYLVGHSAGGQLAALALGQSPSKLDARGLLIDAPLSRLAHKSLQLVNLRGDRALPSQSSNGISGGHASSGDSLRHLFTTLSTGGHPDADEISEATLTGYWMWWIPLTTLSFPIFAHFWGVPRGMFPAIMRRLTLFVISPPIRTCCWRRGHAITLFRMAR</sequence>
<dbReference type="PANTHER" id="PTHR48081">
    <property type="entry name" value="AB HYDROLASE SUPERFAMILY PROTEIN C4A8.06C"/>
    <property type="match status" value="1"/>
</dbReference>
<dbReference type="Pfam" id="PF20434">
    <property type="entry name" value="BD-FAE"/>
    <property type="match status" value="1"/>
</dbReference>
<feature type="transmembrane region" description="Helical" evidence="2">
    <location>
        <begin position="247"/>
        <end position="267"/>
    </location>
</feature>
<dbReference type="EMBL" id="QFOZ01000014">
    <property type="protein sequence ID" value="PZP88253.1"/>
    <property type="molecule type" value="Genomic_DNA"/>
</dbReference>
<organism evidence="4 5">
    <name type="scientific">Lawsonella clevelandensis</name>
    <dbReference type="NCBI Taxonomy" id="1528099"/>
    <lineage>
        <taxon>Bacteria</taxon>
        <taxon>Bacillati</taxon>
        <taxon>Actinomycetota</taxon>
        <taxon>Actinomycetes</taxon>
        <taxon>Mycobacteriales</taxon>
        <taxon>Lawsonellaceae</taxon>
        <taxon>Lawsonella</taxon>
    </lineage>
</organism>
<dbReference type="Proteomes" id="UP000248606">
    <property type="component" value="Unassembled WGS sequence"/>
</dbReference>
<dbReference type="InterPro" id="IPR049492">
    <property type="entry name" value="BD-FAE-like_dom"/>
</dbReference>
<evidence type="ECO:0000259" key="3">
    <source>
        <dbReference type="Pfam" id="PF20434"/>
    </source>
</evidence>
<dbReference type="RefSeq" id="WP_303679000.1">
    <property type="nucleotide sequence ID" value="NZ_QFOZ01000014.1"/>
</dbReference>
<keyword evidence="2" id="KW-1133">Transmembrane helix</keyword>
<dbReference type="PROSITE" id="PS51318">
    <property type="entry name" value="TAT"/>
    <property type="match status" value="1"/>
</dbReference>
<accession>A0A2W5IAW0</accession>
<name>A0A2W5IAW0_9ACTN</name>
<evidence type="ECO:0000313" key="5">
    <source>
        <dbReference type="Proteomes" id="UP000248606"/>
    </source>
</evidence>
<keyword evidence="2" id="KW-0812">Transmembrane</keyword>
<dbReference type="InterPro" id="IPR029058">
    <property type="entry name" value="AB_hydrolase_fold"/>
</dbReference>
<proteinExistence type="predicted"/>
<evidence type="ECO:0000256" key="1">
    <source>
        <dbReference type="ARBA" id="ARBA00022801"/>
    </source>
</evidence>
<comment type="caution">
    <text evidence="4">The sequence shown here is derived from an EMBL/GenBank/DDBJ whole genome shotgun (WGS) entry which is preliminary data.</text>
</comment>
<dbReference type="SUPFAM" id="SSF53474">
    <property type="entry name" value="alpha/beta-Hydrolases"/>
    <property type="match status" value="1"/>
</dbReference>
<evidence type="ECO:0000313" key="4">
    <source>
        <dbReference type="EMBL" id="PZP88253.1"/>
    </source>
</evidence>
<dbReference type="AlphaFoldDB" id="A0A2W5IAW0"/>
<dbReference type="GO" id="GO:0016787">
    <property type="term" value="F:hydrolase activity"/>
    <property type="evidence" value="ECO:0007669"/>
    <property type="project" value="UniProtKB-KW"/>
</dbReference>
<keyword evidence="2" id="KW-0472">Membrane</keyword>
<dbReference type="InterPro" id="IPR050300">
    <property type="entry name" value="GDXG_lipolytic_enzyme"/>
</dbReference>
<dbReference type="InterPro" id="IPR006311">
    <property type="entry name" value="TAT_signal"/>
</dbReference>
<dbReference type="Gene3D" id="3.40.50.1820">
    <property type="entry name" value="alpha/beta hydrolase"/>
    <property type="match status" value="1"/>
</dbReference>
<gene>
    <name evidence="4" type="ORF">DI579_07055</name>
</gene>
<reference evidence="4 5" key="1">
    <citation type="submission" date="2017-08" db="EMBL/GenBank/DDBJ databases">
        <title>Infants hospitalized years apart are colonized by the same room-sourced microbial strains.</title>
        <authorList>
            <person name="Brooks B."/>
            <person name="Olm M.R."/>
            <person name="Firek B.A."/>
            <person name="Baker R."/>
            <person name="Thomas B.C."/>
            <person name="Morowitz M.J."/>
            <person name="Banfield J.F."/>
        </authorList>
    </citation>
    <scope>NUCLEOTIDE SEQUENCE [LARGE SCALE GENOMIC DNA]</scope>
    <source>
        <strain evidence="4">S2_006_000_R1_57</strain>
    </source>
</reference>
<keyword evidence="1" id="KW-0378">Hydrolase</keyword>